<evidence type="ECO:0000256" key="1">
    <source>
        <dbReference type="SAM" id="MobiDB-lite"/>
    </source>
</evidence>
<name>A0A2N9EBW2_FAGSY</name>
<feature type="compositionally biased region" description="Low complexity" evidence="1">
    <location>
        <begin position="799"/>
        <end position="837"/>
    </location>
</feature>
<dbReference type="EMBL" id="OIVN01000001">
    <property type="protein sequence ID" value="SPC72203.1"/>
    <property type="molecule type" value="Genomic_DNA"/>
</dbReference>
<evidence type="ECO:0000313" key="3">
    <source>
        <dbReference type="EMBL" id="SPC72203.1"/>
    </source>
</evidence>
<dbReference type="AlphaFoldDB" id="A0A2N9EBW2"/>
<feature type="region of interest" description="Disordered" evidence="1">
    <location>
        <begin position="797"/>
        <end position="909"/>
    </location>
</feature>
<sequence length="909" mass="101229">MTNETSQKKKSLCEKSMMLVANIIKLSSLSLGSTIYATTFKQPPIDTVPATAKVPSANVSMLPQVLRSQRSQEPESNSKQYDSYFIELEKENSSHVIPEALLSRSQLSLSQKLKLSRSQISYSLGLNSVSTLLLSRSQLSYSPRSQLSQGPSDPSVLTRQDKHISNKIWEEGLYTLLHCRRREAVRERSGRLHARFIPYLQRAGFYGIAKLGFIKMDWALITALVERWRQETHTFHLPHGEMTITLQDVEVMLGLPVDGEVLVGSTELNWSGLCLQLLGVSPPPNKLDGSRLNMKWLQDTFGVLPDDANEVTVQQYTRAYILELLGGSYFADKSGEKVHLMFLPMLEDFDAAGRYSWGSAVLAWLYRELCRATDPDSCDIAGALILVQLWAWSRFPHISPAIKSIQPIVNAVDDANANANADADADIEVPADAAQPLPGGPYGTRWRNAKDIKDVSTHVLEQYRSDFSRQRPDQVIWEPYTDDVLSSLPEYCRIGQEVWRSVTPLICFQIVEWHLPNRALRQFGMQQDIPQPANTDVKLHDCDLRGKVHENWRQRWRHYISIWDHRREHVVTRDKMVGLMAYHDPYMDWYRRITRRFISRRSGCYEMMTLCNMRICEMFHPEQELDPAKFMELAAEAYQLAFNALEASNELHRLDSVQRNTDSQTQYTLTTVPPTAPILGGDNCSTCRSGADATPRAQRPSRPSDPSSSMSVPPIQLRDATTVTETTPMSVAHTTTPISVAQTTTPISAAHTTTPISSTNTTTPISVAHTTTPISAAHHEHTISFLTQTFSPLASFSDVTPSSPTQSVGPSSPTQSVGPSSVPQSVVPTVVTQSGGPASATQLSGPARALPQPSGPSSATQLEDLVRDIEVGDHGRGRGRGTKRPEPDMPVVLKRNPPRNKRKPCCGTE</sequence>
<feature type="compositionally biased region" description="Basic and acidic residues" evidence="1">
    <location>
        <begin position="864"/>
        <end position="876"/>
    </location>
</feature>
<dbReference type="GO" id="GO:0010073">
    <property type="term" value="P:meristem maintenance"/>
    <property type="evidence" value="ECO:0007669"/>
    <property type="project" value="InterPro"/>
</dbReference>
<dbReference type="InterPro" id="IPR044824">
    <property type="entry name" value="MAIN-like"/>
</dbReference>
<dbReference type="PANTHER" id="PTHR46033">
    <property type="entry name" value="PROTEIN MAIN-LIKE 2"/>
    <property type="match status" value="1"/>
</dbReference>
<reference evidence="3" key="1">
    <citation type="submission" date="2018-02" db="EMBL/GenBank/DDBJ databases">
        <authorList>
            <person name="Cohen D.B."/>
            <person name="Kent A.D."/>
        </authorList>
    </citation>
    <scope>NUCLEOTIDE SEQUENCE</scope>
</reference>
<accession>A0A2N9EBW2</accession>
<dbReference type="PANTHER" id="PTHR46033:SF8">
    <property type="entry name" value="PROTEIN MAINTENANCE OF MERISTEMS-LIKE"/>
    <property type="match status" value="1"/>
</dbReference>
<feature type="region of interest" description="Disordered" evidence="1">
    <location>
        <begin position="680"/>
        <end position="714"/>
    </location>
</feature>
<feature type="domain" description="Aminotransferase-like plant mobile" evidence="2">
    <location>
        <begin position="204"/>
        <end position="591"/>
    </location>
</feature>
<feature type="compositionally biased region" description="Low complexity" evidence="1">
    <location>
        <begin position="695"/>
        <end position="714"/>
    </location>
</feature>
<dbReference type="Pfam" id="PF10536">
    <property type="entry name" value="PMD"/>
    <property type="match status" value="1"/>
</dbReference>
<proteinExistence type="predicted"/>
<dbReference type="InterPro" id="IPR019557">
    <property type="entry name" value="AminoTfrase-like_pln_mobile"/>
</dbReference>
<protein>
    <recommendedName>
        <fullName evidence="2">Aminotransferase-like plant mobile domain-containing protein</fullName>
    </recommendedName>
</protein>
<feature type="compositionally biased region" description="Basic residues" evidence="1">
    <location>
        <begin position="896"/>
        <end position="909"/>
    </location>
</feature>
<evidence type="ECO:0000259" key="2">
    <source>
        <dbReference type="Pfam" id="PF10536"/>
    </source>
</evidence>
<gene>
    <name evidence="3" type="ORF">FSB_LOCUS85</name>
</gene>
<organism evidence="3">
    <name type="scientific">Fagus sylvatica</name>
    <name type="common">Beechnut</name>
    <dbReference type="NCBI Taxonomy" id="28930"/>
    <lineage>
        <taxon>Eukaryota</taxon>
        <taxon>Viridiplantae</taxon>
        <taxon>Streptophyta</taxon>
        <taxon>Embryophyta</taxon>
        <taxon>Tracheophyta</taxon>
        <taxon>Spermatophyta</taxon>
        <taxon>Magnoliopsida</taxon>
        <taxon>eudicotyledons</taxon>
        <taxon>Gunneridae</taxon>
        <taxon>Pentapetalae</taxon>
        <taxon>rosids</taxon>
        <taxon>fabids</taxon>
        <taxon>Fagales</taxon>
        <taxon>Fagaceae</taxon>
        <taxon>Fagus</taxon>
    </lineage>
</organism>